<dbReference type="AlphaFoldDB" id="A0A9D0ZQM1"/>
<gene>
    <name evidence="1" type="ORF">IAB27_03615</name>
</gene>
<evidence type="ECO:0000313" key="1">
    <source>
        <dbReference type="EMBL" id="HIQ90698.1"/>
    </source>
</evidence>
<dbReference type="Proteomes" id="UP000886786">
    <property type="component" value="Unassembled WGS sequence"/>
</dbReference>
<reference evidence="1" key="1">
    <citation type="submission" date="2020-10" db="EMBL/GenBank/DDBJ databases">
        <authorList>
            <person name="Gilroy R."/>
        </authorList>
    </citation>
    <scope>NUCLEOTIDE SEQUENCE</scope>
    <source>
        <strain evidence="1">CHK147-3167</strain>
    </source>
</reference>
<proteinExistence type="predicted"/>
<evidence type="ECO:0000313" key="2">
    <source>
        <dbReference type="Proteomes" id="UP000886786"/>
    </source>
</evidence>
<organism evidence="1 2">
    <name type="scientific">Candidatus Coprosoma intestinipullorum</name>
    <dbReference type="NCBI Taxonomy" id="2840752"/>
    <lineage>
        <taxon>Bacteria</taxon>
        <taxon>Bacillati</taxon>
        <taxon>Bacillota</taxon>
        <taxon>Bacillota incertae sedis</taxon>
        <taxon>Candidatus Coprosoma</taxon>
    </lineage>
</organism>
<protein>
    <submittedName>
        <fullName evidence="1">Uncharacterized protein</fullName>
    </submittedName>
</protein>
<dbReference type="EMBL" id="DVFV01000069">
    <property type="protein sequence ID" value="HIQ90698.1"/>
    <property type="molecule type" value="Genomic_DNA"/>
</dbReference>
<accession>A0A9D0ZQM1</accession>
<sequence length="116" mass="13486">MKKFNNAKDAFNWAKDVIEKGCVTAEEVIAEEIYKDSNEFTYRESGEMYKSGEMHSKFKEGIITERTPYVRRRYYEGGKPGAGNKKAQPRWFEKTVAKNNEKYQGQAQKVIDMQKG</sequence>
<name>A0A9D0ZQM1_9FIRM</name>
<comment type="caution">
    <text evidence="1">The sequence shown here is derived from an EMBL/GenBank/DDBJ whole genome shotgun (WGS) entry which is preliminary data.</text>
</comment>
<reference evidence="1" key="2">
    <citation type="journal article" date="2021" name="PeerJ">
        <title>Extensive microbial diversity within the chicken gut microbiome revealed by metagenomics and culture.</title>
        <authorList>
            <person name="Gilroy R."/>
            <person name="Ravi A."/>
            <person name="Getino M."/>
            <person name="Pursley I."/>
            <person name="Horton D.L."/>
            <person name="Alikhan N.F."/>
            <person name="Baker D."/>
            <person name="Gharbi K."/>
            <person name="Hall N."/>
            <person name="Watson M."/>
            <person name="Adriaenssens E.M."/>
            <person name="Foster-Nyarko E."/>
            <person name="Jarju S."/>
            <person name="Secka A."/>
            <person name="Antonio M."/>
            <person name="Oren A."/>
            <person name="Chaudhuri R.R."/>
            <person name="La Ragione R."/>
            <person name="Hildebrand F."/>
            <person name="Pallen M.J."/>
        </authorList>
    </citation>
    <scope>NUCLEOTIDE SEQUENCE</scope>
    <source>
        <strain evidence="1">CHK147-3167</strain>
    </source>
</reference>